<dbReference type="AlphaFoldDB" id="A0A4Y8RRH0"/>
<dbReference type="SUPFAM" id="SSF53756">
    <property type="entry name" value="UDP-Glycosyltransferase/glycogen phosphorylase"/>
    <property type="match status" value="1"/>
</dbReference>
<dbReference type="Pfam" id="PF13439">
    <property type="entry name" value="Glyco_transf_4"/>
    <property type="match status" value="1"/>
</dbReference>
<dbReference type="PANTHER" id="PTHR46401">
    <property type="entry name" value="GLYCOSYLTRANSFERASE WBBK-RELATED"/>
    <property type="match status" value="1"/>
</dbReference>
<organism evidence="4 5">
    <name type="scientific">Jiella endophytica</name>
    <dbReference type="NCBI Taxonomy" id="2558362"/>
    <lineage>
        <taxon>Bacteria</taxon>
        <taxon>Pseudomonadati</taxon>
        <taxon>Pseudomonadota</taxon>
        <taxon>Alphaproteobacteria</taxon>
        <taxon>Hyphomicrobiales</taxon>
        <taxon>Aurantimonadaceae</taxon>
        <taxon>Jiella</taxon>
    </lineage>
</organism>
<dbReference type="GO" id="GO:0016757">
    <property type="term" value="F:glycosyltransferase activity"/>
    <property type="evidence" value="ECO:0007669"/>
    <property type="project" value="InterPro"/>
</dbReference>
<dbReference type="PANTHER" id="PTHR46401:SF2">
    <property type="entry name" value="GLYCOSYLTRANSFERASE WBBK-RELATED"/>
    <property type="match status" value="1"/>
</dbReference>
<comment type="caution">
    <text evidence="4">The sequence shown here is derived from an EMBL/GenBank/DDBJ whole genome shotgun (WGS) entry which is preliminary data.</text>
</comment>
<dbReference type="RefSeq" id="WP_134761593.1">
    <property type="nucleotide sequence ID" value="NZ_SOZD01000002.1"/>
</dbReference>
<dbReference type="InterPro" id="IPR001296">
    <property type="entry name" value="Glyco_trans_1"/>
</dbReference>
<dbReference type="Proteomes" id="UP000298179">
    <property type="component" value="Unassembled WGS sequence"/>
</dbReference>
<dbReference type="GO" id="GO:0009103">
    <property type="term" value="P:lipopolysaccharide biosynthetic process"/>
    <property type="evidence" value="ECO:0007669"/>
    <property type="project" value="TreeGrafter"/>
</dbReference>
<reference evidence="4 5" key="1">
    <citation type="submission" date="2019-03" db="EMBL/GenBank/DDBJ databases">
        <title>Jiella endophytica sp. nov., a novel endophytic bacterium isolated from root of Ficus microcarpa Linn. f.</title>
        <authorList>
            <person name="Tuo L."/>
        </authorList>
    </citation>
    <scope>NUCLEOTIDE SEQUENCE [LARGE SCALE GENOMIC DNA]</scope>
    <source>
        <strain evidence="4 5">CBS5Q-3</strain>
    </source>
</reference>
<dbReference type="Gene3D" id="3.40.50.2000">
    <property type="entry name" value="Glycogen Phosphorylase B"/>
    <property type="match status" value="2"/>
</dbReference>
<proteinExistence type="predicted"/>
<evidence type="ECO:0000259" key="2">
    <source>
        <dbReference type="Pfam" id="PF00534"/>
    </source>
</evidence>
<sequence>MTAPVLIEGRNLALSQGTGIASYARNLTDTLRSLGYELDLLFDTEFRLSRERADWNELQLYDMSNRQSGRITRLRRYRRAFRYLTVPPMALEAREVANSDLIADRSMFPGLQGFARRMAIEMLFLRADQHLLRYGRRLTVKPLRQPRLFHATHPAAIEVKDCPNVFTVHDLVPLRLPHMTLDNKRAFHKTLGAIAEGADRIVTVSENSRRDFLNYFKVDEDRIVNTYQAVSLPAEYLQRTAEEKVREVNAFGLTPQKYFVFVGALEPKKNLERLIDAYLAAGSDHRLVIIGKLGWGYERIVEKLQRVTERPPVGAEGEASPLTDRIIHLSYLPFTQVLSLIENARALLFPSLYEGFGLPALEAMLLGTPVISANSSSLPEVVGDAGLLVDPYDPVAITRAIRTIDHDQDMREDLKRRGPLQAAQFSPERFTERMKAVYDGLL</sequence>
<protein>
    <submittedName>
        <fullName evidence="4">Glycosyltransferase family 1 protein</fullName>
    </submittedName>
</protein>
<keyword evidence="5" id="KW-1185">Reference proteome</keyword>
<evidence type="ECO:0000256" key="1">
    <source>
        <dbReference type="ARBA" id="ARBA00022679"/>
    </source>
</evidence>
<gene>
    <name evidence="4" type="ORF">E3C22_08710</name>
</gene>
<keyword evidence="1 4" id="KW-0808">Transferase</keyword>
<evidence type="ECO:0000259" key="3">
    <source>
        <dbReference type="Pfam" id="PF13439"/>
    </source>
</evidence>
<accession>A0A4Y8RRH0</accession>
<name>A0A4Y8RRH0_9HYPH</name>
<dbReference type="InterPro" id="IPR028098">
    <property type="entry name" value="Glyco_trans_4-like_N"/>
</dbReference>
<feature type="domain" description="Glycosyltransferase subfamily 4-like N-terminal" evidence="3">
    <location>
        <begin position="144"/>
        <end position="224"/>
    </location>
</feature>
<evidence type="ECO:0000313" key="5">
    <source>
        <dbReference type="Proteomes" id="UP000298179"/>
    </source>
</evidence>
<dbReference type="OrthoDB" id="9801609at2"/>
<dbReference type="Pfam" id="PF00534">
    <property type="entry name" value="Glycos_transf_1"/>
    <property type="match status" value="1"/>
</dbReference>
<dbReference type="CDD" id="cd03809">
    <property type="entry name" value="GT4_MtfB-like"/>
    <property type="match status" value="1"/>
</dbReference>
<evidence type="ECO:0000313" key="4">
    <source>
        <dbReference type="EMBL" id="TFF25424.1"/>
    </source>
</evidence>
<dbReference type="EMBL" id="SOZD01000002">
    <property type="protein sequence ID" value="TFF25424.1"/>
    <property type="molecule type" value="Genomic_DNA"/>
</dbReference>
<feature type="domain" description="Glycosyl transferase family 1" evidence="2">
    <location>
        <begin position="255"/>
        <end position="418"/>
    </location>
</feature>